<evidence type="ECO:0000313" key="3">
    <source>
        <dbReference type="Proteomes" id="UP001176059"/>
    </source>
</evidence>
<keyword evidence="3" id="KW-1185">Reference proteome</keyword>
<reference evidence="2" key="2">
    <citation type="journal article" date="2023" name="Proc. Natl. Acad. Sci. U.S.A.">
        <title>A global phylogenomic analysis of the shiitake genus Lentinula.</title>
        <authorList>
            <person name="Sierra-Patev S."/>
            <person name="Min B."/>
            <person name="Naranjo-Ortiz M."/>
            <person name="Looney B."/>
            <person name="Konkel Z."/>
            <person name="Slot J.C."/>
            <person name="Sakamoto Y."/>
            <person name="Steenwyk J.L."/>
            <person name="Rokas A."/>
            <person name="Carro J."/>
            <person name="Camarero S."/>
            <person name="Ferreira P."/>
            <person name="Molpeceres G."/>
            <person name="Ruiz-Duenas F.J."/>
            <person name="Serrano A."/>
            <person name="Henrissat B."/>
            <person name="Drula E."/>
            <person name="Hughes K.W."/>
            <person name="Mata J.L."/>
            <person name="Ishikawa N.K."/>
            <person name="Vargas-Isla R."/>
            <person name="Ushijima S."/>
            <person name="Smith C.A."/>
            <person name="Donoghue J."/>
            <person name="Ahrendt S."/>
            <person name="Andreopoulos W."/>
            <person name="He G."/>
            <person name="LaButti K."/>
            <person name="Lipzen A."/>
            <person name="Ng V."/>
            <person name="Riley R."/>
            <person name="Sandor L."/>
            <person name="Barry K."/>
            <person name="Martinez A.T."/>
            <person name="Xiao Y."/>
            <person name="Gibbons J.G."/>
            <person name="Terashima K."/>
            <person name="Grigoriev I.V."/>
            <person name="Hibbett D."/>
        </authorList>
    </citation>
    <scope>NUCLEOTIDE SEQUENCE</scope>
    <source>
        <strain evidence="2">ET3784</strain>
    </source>
</reference>
<evidence type="ECO:0000256" key="1">
    <source>
        <dbReference type="SAM" id="SignalP"/>
    </source>
</evidence>
<feature type="chain" id="PRO_5041284297" description="Secreted protein" evidence="1">
    <location>
        <begin position="20"/>
        <end position="135"/>
    </location>
</feature>
<feature type="signal peptide" evidence="1">
    <location>
        <begin position="1"/>
        <end position="19"/>
    </location>
</feature>
<dbReference type="AlphaFoldDB" id="A0AA38JU87"/>
<dbReference type="Proteomes" id="UP001176059">
    <property type="component" value="Unassembled WGS sequence"/>
</dbReference>
<proteinExistence type="predicted"/>
<name>A0AA38JU87_9AGAR</name>
<accession>A0AA38JU87</accession>
<evidence type="ECO:0008006" key="4">
    <source>
        <dbReference type="Google" id="ProtNLM"/>
    </source>
</evidence>
<dbReference type="EMBL" id="JANVFO010000005">
    <property type="protein sequence ID" value="KAJ3736345.1"/>
    <property type="molecule type" value="Genomic_DNA"/>
</dbReference>
<sequence length="135" mass="14849">MCIPMIIFVAVVSFVVCRASDCLADCDKSIGRGSHDGDEAEFEEGMCHSQSLQNELWSTIPAGYAFKWRPTIIGGVPRGKPNDAYRSGMRSGSISSVINNCRGILLPDWKKKNLSRSACSIDLKKSHVKLETNKL</sequence>
<keyword evidence="1" id="KW-0732">Signal</keyword>
<reference evidence="2" key="1">
    <citation type="submission" date="2022-08" db="EMBL/GenBank/DDBJ databases">
        <authorList>
            <consortium name="DOE Joint Genome Institute"/>
            <person name="Min B."/>
            <person name="Sierra-Patev S."/>
            <person name="Naranjo-Ortiz M."/>
            <person name="Looney B."/>
            <person name="Konkel Z."/>
            <person name="Slot J.C."/>
            <person name="Sakamoto Y."/>
            <person name="Steenwyk J.L."/>
            <person name="Rokas A."/>
            <person name="Carro J."/>
            <person name="Camarero S."/>
            <person name="Ferreira P."/>
            <person name="Molpeceres G."/>
            <person name="Ruiz-duenas F.J."/>
            <person name="Serrano A."/>
            <person name="Henrissat B."/>
            <person name="Drula E."/>
            <person name="Hughes K.W."/>
            <person name="Mata J.L."/>
            <person name="Ishikawa N.K."/>
            <person name="Vargas-Isla R."/>
            <person name="Ushijima S."/>
            <person name="Smith C.A."/>
            <person name="Ahrendt S."/>
            <person name="Andreopoulos W."/>
            <person name="He G."/>
            <person name="LaButti K."/>
            <person name="Lipzen A."/>
            <person name="Ng V."/>
            <person name="Riley R."/>
            <person name="Sandor L."/>
            <person name="Barry K."/>
            <person name="Martinez A.T."/>
            <person name="Xiao Y."/>
            <person name="Gibbons J.G."/>
            <person name="Terashima K."/>
            <person name="Hibbett D.S."/>
            <person name="Grigoriev I.V."/>
        </authorList>
    </citation>
    <scope>NUCLEOTIDE SEQUENCE</scope>
    <source>
        <strain evidence="2">ET3784</strain>
    </source>
</reference>
<evidence type="ECO:0000313" key="2">
    <source>
        <dbReference type="EMBL" id="KAJ3736345.1"/>
    </source>
</evidence>
<organism evidence="2 3">
    <name type="scientific">Lentinula guzmanii</name>
    <dbReference type="NCBI Taxonomy" id="2804957"/>
    <lineage>
        <taxon>Eukaryota</taxon>
        <taxon>Fungi</taxon>
        <taxon>Dikarya</taxon>
        <taxon>Basidiomycota</taxon>
        <taxon>Agaricomycotina</taxon>
        <taxon>Agaricomycetes</taxon>
        <taxon>Agaricomycetidae</taxon>
        <taxon>Agaricales</taxon>
        <taxon>Marasmiineae</taxon>
        <taxon>Omphalotaceae</taxon>
        <taxon>Lentinula</taxon>
    </lineage>
</organism>
<protein>
    <recommendedName>
        <fullName evidence="4">Secreted protein</fullName>
    </recommendedName>
</protein>
<gene>
    <name evidence="2" type="ORF">DFJ43DRAFT_1051662</name>
</gene>
<comment type="caution">
    <text evidence="2">The sequence shown here is derived from an EMBL/GenBank/DDBJ whole genome shotgun (WGS) entry which is preliminary data.</text>
</comment>